<accession>A0ABW3H1M3</accession>
<evidence type="ECO:0000313" key="2">
    <source>
        <dbReference type="EMBL" id="MFD0944621.1"/>
    </source>
</evidence>
<sequence>MKTESIVQFFKNLPPKQCATCGTEIEEMHECYSNQCETCNNL</sequence>
<comment type="caution">
    <text evidence="1">The sequence shown here is derived from an EMBL/GenBank/DDBJ whole genome shotgun (WGS) entry which is preliminary data.</text>
</comment>
<gene>
    <name evidence="1" type="primary">yhfH</name>
    <name evidence="1" type="ORF">ACFQ0V_12795</name>
    <name evidence="2" type="ORF">ACFQ0V_12800</name>
    <name evidence="3" type="ORF">ACFQ0V_12805</name>
</gene>
<reference evidence="1" key="3">
    <citation type="submission" date="2024-09" db="EMBL/GenBank/DDBJ databases">
        <authorList>
            <person name="Sun Q."/>
            <person name="Mori K."/>
        </authorList>
    </citation>
    <scope>NUCLEOTIDE SEQUENCE</scope>
    <source>
        <strain evidence="1">CCUG 63563</strain>
    </source>
</reference>
<reference evidence="1" key="1">
    <citation type="journal article" date="2014" name="Int. J. Syst. Evol. Microbiol.">
        <title>Complete genome of a new Firmicutes species belonging to the dominant human colonic microbiota ('Ruminococcus bicirculans') reveals two chromosomes and a selective capacity to utilize plant glucans.</title>
        <authorList>
            <consortium name="NISC Comparative Sequencing Program"/>
            <person name="Wegmann U."/>
            <person name="Louis P."/>
            <person name="Goesmann A."/>
            <person name="Henrissat B."/>
            <person name="Duncan S.H."/>
            <person name="Flint H.J."/>
        </authorList>
    </citation>
    <scope>NUCLEOTIDE SEQUENCE</scope>
    <source>
        <strain evidence="1">CCUG 63563</strain>
    </source>
</reference>
<dbReference type="RefSeq" id="WP_381014311.1">
    <property type="nucleotide sequence ID" value="NZ_JBHTJF010000043.1"/>
</dbReference>
<dbReference type="EMBL" id="JBHTJF010000043">
    <property type="protein sequence ID" value="MFD0944620.1"/>
    <property type="molecule type" value="Genomic_DNA"/>
</dbReference>
<dbReference type="EMBL" id="JBHTJF010000043">
    <property type="protein sequence ID" value="MFD0944621.1"/>
    <property type="molecule type" value="Genomic_DNA"/>
</dbReference>
<protein>
    <submittedName>
        <fullName evidence="1">Protein YhfH</fullName>
    </submittedName>
</protein>
<dbReference type="Pfam" id="PF14149">
    <property type="entry name" value="YhfH"/>
    <property type="match status" value="1"/>
</dbReference>
<dbReference type="InterPro" id="IPR025432">
    <property type="entry name" value="YhfH-like"/>
</dbReference>
<dbReference type="Proteomes" id="UP001596976">
    <property type="component" value="Unassembled WGS sequence"/>
</dbReference>
<reference evidence="4" key="2">
    <citation type="journal article" date="2019" name="Int. J. Syst. Evol. Microbiol.">
        <title>The Global Catalogue of Microorganisms (GCM) 10K type strain sequencing project: providing services to taxonomists for standard genome sequencing and annotation.</title>
        <authorList>
            <consortium name="The Broad Institute Genomics Platform"/>
            <consortium name="The Broad Institute Genome Sequencing Center for Infectious Disease"/>
            <person name="Wu L."/>
            <person name="Ma J."/>
        </authorList>
    </citation>
    <scope>NUCLEOTIDE SEQUENCE [LARGE SCALE GENOMIC DNA]</scope>
    <source>
        <strain evidence="4">CCUG 63563</strain>
    </source>
</reference>
<evidence type="ECO:0000313" key="4">
    <source>
        <dbReference type="Proteomes" id="UP001596976"/>
    </source>
</evidence>
<evidence type="ECO:0000313" key="3">
    <source>
        <dbReference type="EMBL" id="MFD0944622.1"/>
    </source>
</evidence>
<keyword evidence="4" id="KW-1185">Reference proteome</keyword>
<name>A0ABW3H1M3_9BACL</name>
<evidence type="ECO:0000313" key="1">
    <source>
        <dbReference type="EMBL" id="MFD0944620.1"/>
    </source>
</evidence>
<dbReference type="EMBL" id="JBHTJF010000043">
    <property type="protein sequence ID" value="MFD0944622.1"/>
    <property type="molecule type" value="Genomic_DNA"/>
</dbReference>
<organism evidence="1 4">
    <name type="scientific">Savagea faecisuis</name>
    <dbReference type="NCBI Taxonomy" id="1274803"/>
    <lineage>
        <taxon>Bacteria</taxon>
        <taxon>Bacillati</taxon>
        <taxon>Bacillota</taxon>
        <taxon>Bacilli</taxon>
        <taxon>Bacillales</taxon>
        <taxon>Caryophanaceae</taxon>
        <taxon>Savagea</taxon>
    </lineage>
</organism>
<proteinExistence type="predicted"/>